<dbReference type="InterPro" id="IPR025714">
    <property type="entry name" value="Methyltranfer_dom"/>
</dbReference>
<evidence type="ECO:0000256" key="5">
    <source>
        <dbReference type="ARBA" id="ARBA00047278"/>
    </source>
</evidence>
<gene>
    <name evidence="8" type="primary">TRMT2B_1</name>
    <name evidence="8" type="ORF">g.5211</name>
</gene>
<dbReference type="SUPFAM" id="SSF53335">
    <property type="entry name" value="S-adenosyl-L-methionine-dependent methyltransferases"/>
    <property type="match status" value="1"/>
</dbReference>
<evidence type="ECO:0000256" key="2">
    <source>
        <dbReference type="ARBA" id="ARBA00022679"/>
    </source>
</evidence>
<dbReference type="CDD" id="cd02440">
    <property type="entry name" value="AdoMet_MTases"/>
    <property type="match status" value="1"/>
</dbReference>
<dbReference type="Pfam" id="PF13847">
    <property type="entry name" value="Methyltransf_31"/>
    <property type="match status" value="1"/>
</dbReference>
<dbReference type="GO" id="GO:0003723">
    <property type="term" value="F:RNA binding"/>
    <property type="evidence" value="ECO:0007669"/>
    <property type="project" value="TreeGrafter"/>
</dbReference>
<dbReference type="PANTHER" id="PTHR45904:SF1">
    <property type="entry name" value="TRNA (URACIL-5-)-METHYLTRANSFERASE HOMOLOG B"/>
    <property type="match status" value="1"/>
</dbReference>
<feature type="binding site" evidence="6">
    <location>
        <position position="428"/>
    </location>
    <ligand>
        <name>S-adenosyl-L-methionine</name>
        <dbReference type="ChEBI" id="CHEBI:59789"/>
    </ligand>
</feature>
<dbReference type="InterPro" id="IPR029063">
    <property type="entry name" value="SAM-dependent_MTases_sf"/>
</dbReference>
<name>A0A6G1SMT8_9ACAR</name>
<comment type="catalytic activity">
    <reaction evidence="5">
        <text>uridine(54) in tRNA + S-adenosyl-L-methionine = 5-methyluridine(54) in tRNA + S-adenosyl-L-homocysteine + H(+)</text>
        <dbReference type="Rhea" id="RHEA:42712"/>
        <dbReference type="Rhea" id="RHEA-COMP:10167"/>
        <dbReference type="Rhea" id="RHEA-COMP:10193"/>
        <dbReference type="ChEBI" id="CHEBI:15378"/>
        <dbReference type="ChEBI" id="CHEBI:57856"/>
        <dbReference type="ChEBI" id="CHEBI:59789"/>
        <dbReference type="ChEBI" id="CHEBI:65315"/>
        <dbReference type="ChEBI" id="CHEBI:74447"/>
        <dbReference type="EC" id="2.1.1.35"/>
    </reaction>
    <physiologicalReaction direction="left-to-right" evidence="5">
        <dbReference type="Rhea" id="RHEA:42713"/>
    </physiologicalReaction>
</comment>
<dbReference type="InterPro" id="IPR010280">
    <property type="entry name" value="U5_MeTrfase_fam"/>
</dbReference>
<dbReference type="AlphaFoldDB" id="A0A6G1SMT8"/>
<keyword evidence="1 6" id="KW-0489">Methyltransferase</keyword>
<keyword evidence="3 6" id="KW-0949">S-adenosyl-L-methionine</keyword>
<sequence>MIFKYFIQRNNSIRLYHEVASQKQKLPTIRVANTRVRRANELKRHHESTPRVSSYGNPNVRYEPFPFKVTEANKIECLKRKITPLYEIPYEEQLTSKEAFCRNALRLLGQELYKSGTPVRLDLKRLPCHVNSIVPSPQLTNYRNKDEFSIWRGFDGKTITAGHMIFPLSKHGDTVSVEPDGCDVMKDETIKLVNIFNQFLREKAKLPVSYDLGAEGGWRRIIIRVNLDGDLMLIGVINPRTLRVREVLDERDNFKEFMVKRCQEAGLRLTSLYYQPCPHNNCKHKDVPFELLHGDKTILESIGDFRIQISPESFLHNSSMGAEVLYDTTRSMIEECFLRADEGRSSSRRPIILDANCGAGLLSFNLASLAELVVGIDNSPQSIDDAITNAKLNNITNIEFVNSSLEIVLGRILEKYNRQRSEMIVVCDTPNSGLHPNVIDVLRHSRDLNKILIITPKIDSSNVMDNLVRLCSKHRGKSIPPFAPILATPVDTCPHIESFQTIIALERLPE</sequence>
<comment type="similarity">
    <text evidence="6">Belongs to the class I-like SAM-binding methyltransferase superfamily. RNA M5U methyltransferase family.</text>
</comment>
<evidence type="ECO:0000256" key="6">
    <source>
        <dbReference type="PROSITE-ProRule" id="PRU01024"/>
    </source>
</evidence>
<dbReference type="Gene3D" id="2.40.50.1070">
    <property type="match status" value="1"/>
</dbReference>
<proteinExistence type="inferred from homology"/>
<evidence type="ECO:0000259" key="7">
    <source>
        <dbReference type="Pfam" id="PF13847"/>
    </source>
</evidence>
<dbReference type="GO" id="GO:0030697">
    <property type="term" value="F:tRNA (uracil(54)-C5)-methyltransferase activity, S-adenosyl methionine-dependent"/>
    <property type="evidence" value="ECO:0007669"/>
    <property type="project" value="UniProtKB-EC"/>
</dbReference>
<reference evidence="8" key="1">
    <citation type="submission" date="2018-10" db="EMBL/GenBank/DDBJ databases">
        <title>Transcriptome assembly of Aceria tosichella (Wheat curl mite) Type 2.</title>
        <authorList>
            <person name="Scully E.D."/>
            <person name="Geib S.M."/>
            <person name="Palmer N.A."/>
            <person name="Gupta A.K."/>
            <person name="Sarath G."/>
            <person name="Tatineni S."/>
        </authorList>
    </citation>
    <scope>NUCLEOTIDE SEQUENCE</scope>
    <source>
        <strain evidence="8">LincolnNE</strain>
    </source>
</reference>
<dbReference type="GO" id="GO:0006396">
    <property type="term" value="P:RNA processing"/>
    <property type="evidence" value="ECO:0007669"/>
    <property type="project" value="InterPro"/>
</dbReference>
<dbReference type="EC" id="2.1.1.35" evidence="4"/>
<dbReference type="PROSITE" id="PS51687">
    <property type="entry name" value="SAM_MT_RNA_M5U"/>
    <property type="match status" value="1"/>
</dbReference>
<dbReference type="GO" id="GO:0032259">
    <property type="term" value="P:methylation"/>
    <property type="evidence" value="ECO:0007669"/>
    <property type="project" value="UniProtKB-KW"/>
</dbReference>
<evidence type="ECO:0000256" key="1">
    <source>
        <dbReference type="ARBA" id="ARBA00022603"/>
    </source>
</evidence>
<comment type="caution">
    <text evidence="6">Lacks conserved residue(s) required for the propagation of feature annotation.</text>
</comment>
<organism evidence="8">
    <name type="scientific">Aceria tosichella</name>
    <name type="common">wheat curl mite</name>
    <dbReference type="NCBI Taxonomy" id="561515"/>
    <lineage>
        <taxon>Eukaryota</taxon>
        <taxon>Metazoa</taxon>
        <taxon>Ecdysozoa</taxon>
        <taxon>Arthropoda</taxon>
        <taxon>Chelicerata</taxon>
        <taxon>Arachnida</taxon>
        <taxon>Acari</taxon>
        <taxon>Acariformes</taxon>
        <taxon>Trombidiformes</taxon>
        <taxon>Prostigmata</taxon>
        <taxon>Eupodina</taxon>
        <taxon>Eriophyoidea</taxon>
        <taxon>Eriophyidae</taxon>
        <taxon>Eriophyinae</taxon>
        <taxon>Aceriini</taxon>
        <taxon>Aceria</taxon>
    </lineage>
</organism>
<feature type="binding site" evidence="6">
    <location>
        <position position="377"/>
    </location>
    <ligand>
        <name>S-adenosyl-L-methionine</name>
        <dbReference type="ChEBI" id="CHEBI:59789"/>
    </ligand>
</feature>
<dbReference type="Gene3D" id="3.40.50.150">
    <property type="entry name" value="Vaccinia Virus protein VP39"/>
    <property type="match status" value="1"/>
</dbReference>
<dbReference type="PANTHER" id="PTHR45904">
    <property type="entry name" value="TRNA (URACIL-5-)-METHYLTRANSFERASE"/>
    <property type="match status" value="1"/>
</dbReference>
<dbReference type="InterPro" id="IPR045850">
    <property type="entry name" value="TRM2_met"/>
</dbReference>
<evidence type="ECO:0000313" key="8">
    <source>
        <dbReference type="EMBL" id="MDE51497.1"/>
    </source>
</evidence>
<evidence type="ECO:0000256" key="3">
    <source>
        <dbReference type="ARBA" id="ARBA00022691"/>
    </source>
</evidence>
<dbReference type="EMBL" id="GGYP01006726">
    <property type="protein sequence ID" value="MDE51497.1"/>
    <property type="molecule type" value="Transcribed_RNA"/>
</dbReference>
<protein>
    <recommendedName>
        <fullName evidence="4">tRNA (uracil(54)-C(5))-methyltransferase</fullName>
        <ecNumber evidence="4">2.1.1.35</ecNumber>
    </recommendedName>
</protein>
<keyword evidence="2 6" id="KW-0808">Transferase</keyword>
<evidence type="ECO:0000256" key="4">
    <source>
        <dbReference type="ARBA" id="ARBA00033763"/>
    </source>
</evidence>
<accession>A0A6G1SMT8</accession>
<feature type="domain" description="Methyltransferase" evidence="7">
    <location>
        <begin position="352"/>
        <end position="407"/>
    </location>
</feature>